<gene>
    <name evidence="4" type="ORF">FH972_015929</name>
</gene>
<name>A0A5N6RH10_9ROSI</name>
<dbReference type="AlphaFoldDB" id="A0A5N6RH10"/>
<evidence type="ECO:0000259" key="3">
    <source>
        <dbReference type="Pfam" id="PF11250"/>
    </source>
</evidence>
<evidence type="ECO:0000256" key="2">
    <source>
        <dbReference type="SAM" id="MobiDB-lite"/>
    </source>
</evidence>
<feature type="domain" description="FAF" evidence="3">
    <location>
        <begin position="50"/>
        <end position="108"/>
    </location>
</feature>
<dbReference type="Proteomes" id="UP000327013">
    <property type="component" value="Chromosome 6"/>
</dbReference>
<organism evidence="4 5">
    <name type="scientific">Carpinus fangiana</name>
    <dbReference type="NCBI Taxonomy" id="176857"/>
    <lineage>
        <taxon>Eukaryota</taxon>
        <taxon>Viridiplantae</taxon>
        <taxon>Streptophyta</taxon>
        <taxon>Embryophyta</taxon>
        <taxon>Tracheophyta</taxon>
        <taxon>Spermatophyta</taxon>
        <taxon>Magnoliopsida</taxon>
        <taxon>eudicotyledons</taxon>
        <taxon>Gunneridae</taxon>
        <taxon>Pentapetalae</taxon>
        <taxon>rosids</taxon>
        <taxon>fabids</taxon>
        <taxon>Fagales</taxon>
        <taxon>Betulaceae</taxon>
        <taxon>Carpinus</taxon>
    </lineage>
</organism>
<comment type="similarity">
    <text evidence="1">Belongs to the fantastic four family.</text>
</comment>
<feature type="region of interest" description="Disordered" evidence="2">
    <location>
        <begin position="109"/>
        <end position="140"/>
    </location>
</feature>
<dbReference type="Pfam" id="PF11250">
    <property type="entry name" value="FAF"/>
    <property type="match status" value="1"/>
</dbReference>
<dbReference type="OrthoDB" id="1928183at2759"/>
<sequence>MGDYIGMESGLDLEDNGGAHASRAETESSGAYSKCRGKRDQRLAMMKRREFPPPIPLLARTENLSCRMPWVLKRHYTSDGRLILTEERVRRHEYFRAHRANGRLTLQLVPLDDDVSPSTPVADEDDSDSDDYDENQEAHDYNIENVDVGAVLDKDRISFVEDSTPAANGSGGIGGNGAGKCLNYNNMASGSSCIFGVPLPAIRTVHS</sequence>
<accession>A0A5N6RH10</accession>
<dbReference type="InterPro" id="IPR046431">
    <property type="entry name" value="FAF_dom"/>
</dbReference>
<feature type="compositionally biased region" description="Acidic residues" evidence="2">
    <location>
        <begin position="122"/>
        <end position="135"/>
    </location>
</feature>
<evidence type="ECO:0000313" key="5">
    <source>
        <dbReference type="Proteomes" id="UP000327013"/>
    </source>
</evidence>
<feature type="region of interest" description="Disordered" evidence="2">
    <location>
        <begin position="15"/>
        <end position="37"/>
    </location>
</feature>
<dbReference type="EMBL" id="CM017326">
    <property type="protein sequence ID" value="KAE8077358.1"/>
    <property type="molecule type" value="Genomic_DNA"/>
</dbReference>
<dbReference type="InterPro" id="IPR021410">
    <property type="entry name" value="FAF"/>
</dbReference>
<evidence type="ECO:0000256" key="1">
    <source>
        <dbReference type="ARBA" id="ARBA00008690"/>
    </source>
</evidence>
<proteinExistence type="inferred from homology"/>
<protein>
    <recommendedName>
        <fullName evidence="3">FAF domain-containing protein</fullName>
    </recommendedName>
</protein>
<keyword evidence="5" id="KW-1185">Reference proteome</keyword>
<dbReference type="PANTHER" id="PTHR33155">
    <property type="entry name" value="FANTASTIC FOUR-LIKE PROTEIN (DUF3049)"/>
    <property type="match status" value="1"/>
</dbReference>
<dbReference type="PANTHER" id="PTHR33155:SF17">
    <property type="entry name" value="F2E2.18-RELATED"/>
    <property type="match status" value="1"/>
</dbReference>
<reference evidence="4 5" key="1">
    <citation type="submission" date="2019-06" db="EMBL/GenBank/DDBJ databases">
        <title>A chromosomal-level reference genome of Carpinus fangiana (Coryloideae, Betulaceae).</title>
        <authorList>
            <person name="Yang X."/>
            <person name="Wang Z."/>
            <person name="Zhang L."/>
            <person name="Hao G."/>
            <person name="Liu J."/>
            <person name="Yang Y."/>
        </authorList>
    </citation>
    <scope>NUCLEOTIDE SEQUENCE [LARGE SCALE GENOMIC DNA]</scope>
    <source>
        <strain evidence="4">Cfa_2016G</strain>
        <tissue evidence="4">Leaf</tissue>
    </source>
</reference>
<evidence type="ECO:0000313" key="4">
    <source>
        <dbReference type="EMBL" id="KAE8077358.1"/>
    </source>
</evidence>